<organism evidence="1 2">
    <name type="scientific">Ralstonia solanacearum IPO1609</name>
    <dbReference type="NCBI Taxonomy" id="564066"/>
    <lineage>
        <taxon>Bacteria</taxon>
        <taxon>Pseudomonadati</taxon>
        <taxon>Pseudomonadota</taxon>
        <taxon>Betaproteobacteria</taxon>
        <taxon>Burkholderiales</taxon>
        <taxon>Burkholderiaceae</taxon>
        <taxon>Ralstonia</taxon>
        <taxon>Ralstonia solanacearum species complex</taxon>
    </lineage>
</organism>
<name>A0ABF7RBM7_RALSL</name>
<proteinExistence type="predicted"/>
<accession>A0ABF7RBM7</accession>
<keyword evidence="2" id="KW-1185">Reference proteome</keyword>
<sequence>MTHLSAIAFAVRQAAAPQGIALSTGHAQQLVAAALGHNNLASYQASGDDVRLPEAADIVLDSERLHARAATLGHNGHAFVQALTAVLRARFPDAELYDDHEAWLMVVQSHFELAIINDDSVESEVAMTNGTSPQVDVDLPWWDTLGEYDGDNLSVEFESLVTVDQDEDRTYYGDEIDVHGTLTVERLGRRLFGSRSIDVEHAKLRWLGGSNESPN</sequence>
<evidence type="ECO:0000313" key="2">
    <source>
        <dbReference type="Proteomes" id="UP000053470"/>
    </source>
</evidence>
<dbReference type="Proteomes" id="UP000053470">
    <property type="component" value="Unassembled WGS sequence"/>
</dbReference>
<gene>
    <name evidence="1" type="ORF">RSIPO_04896</name>
</gene>
<dbReference type="AlphaFoldDB" id="A0ABF7RBM7"/>
<evidence type="ECO:0000313" key="1">
    <source>
        <dbReference type="EMBL" id="CEJ18980.1"/>
    </source>
</evidence>
<dbReference type="RefSeq" id="WP_020957159.1">
    <property type="nucleotide sequence ID" value="NZ_LN651282.1"/>
</dbReference>
<dbReference type="EMBL" id="LN651282">
    <property type="protein sequence ID" value="CEJ18980.1"/>
    <property type="molecule type" value="Genomic_DNA"/>
</dbReference>
<protein>
    <submittedName>
        <fullName evidence="1">Uncharacterized protein</fullName>
    </submittedName>
</protein>
<reference evidence="1" key="2">
    <citation type="submission" date="2022-04" db="EMBL/GenBank/DDBJ databases">
        <title>Genomic draft of R. solanacearum strain IPO1609, a phylotype IIB1/biovar 2/race 3 strain isolated from potato in Europe.</title>
        <authorList>
            <person name="Boucher C."/>
            <person name="Carrere S."/>
            <person name="Dossat C."/>
            <person name="Elbaz M."/>
            <person name="Genin S."/>
            <person name="Gouzy J."/>
            <person name="Prior P."/>
            <person name="Segurens B."/>
            <person name="Wincker P."/>
        </authorList>
    </citation>
    <scope>NUCLEOTIDE SEQUENCE</scope>
    <source>
        <strain evidence="1">IPO1609</strain>
    </source>
</reference>
<reference evidence="1" key="1">
    <citation type="submission" date="2014-11" db="EMBL/GenBank/DDBJ databases">
        <authorList>
            <person name="Genoscope - CEA"/>
        </authorList>
    </citation>
    <scope>NUCLEOTIDE SEQUENCE</scope>
    <source>
        <strain evidence="1">IPO1609</strain>
    </source>
</reference>